<protein>
    <submittedName>
        <fullName evidence="1">Uncharacterized protein</fullName>
    </submittedName>
</protein>
<accession>A0ABX3A1L5</accession>
<keyword evidence="2" id="KW-1185">Reference proteome</keyword>
<evidence type="ECO:0000313" key="2">
    <source>
        <dbReference type="Proteomes" id="UP000094329"/>
    </source>
</evidence>
<gene>
    <name evidence="1" type="ORF">BGC07_15725</name>
</gene>
<proteinExistence type="predicted"/>
<dbReference type="EMBL" id="MDTU01000002">
    <property type="protein sequence ID" value="ODN41556.1"/>
    <property type="molecule type" value="Genomic_DNA"/>
</dbReference>
<organism evidence="1 2">
    <name type="scientific">Piscirickettsia litoralis</name>
    <dbReference type="NCBI Taxonomy" id="1891921"/>
    <lineage>
        <taxon>Bacteria</taxon>
        <taxon>Pseudomonadati</taxon>
        <taxon>Pseudomonadota</taxon>
        <taxon>Gammaproteobacteria</taxon>
        <taxon>Thiotrichales</taxon>
        <taxon>Piscirickettsiaceae</taxon>
        <taxon>Piscirickettsia</taxon>
    </lineage>
</organism>
<dbReference type="Proteomes" id="UP000094329">
    <property type="component" value="Unassembled WGS sequence"/>
</dbReference>
<evidence type="ECO:0000313" key="1">
    <source>
        <dbReference type="EMBL" id="ODN41556.1"/>
    </source>
</evidence>
<name>A0ABX3A1L5_9GAMM</name>
<comment type="caution">
    <text evidence="1">The sequence shown here is derived from an EMBL/GenBank/DDBJ whole genome shotgun (WGS) entry which is preliminary data.</text>
</comment>
<sequence length="65" mass="6738">MALDSGQLKSMIIANLQAYGFVTEGPHARAHVMAEAVAKAVVEHIQNNAEVPVTGGSSAGNYSVK</sequence>
<dbReference type="RefSeq" id="WP_069314021.1">
    <property type="nucleotide sequence ID" value="NZ_MDTU01000002.1"/>
</dbReference>
<reference evidence="1 2" key="1">
    <citation type="submission" date="2016-08" db="EMBL/GenBank/DDBJ databases">
        <title>Draft genome sequence of Candidatus Piscirickettsia litoralis, from seawater.</title>
        <authorList>
            <person name="Wan X."/>
            <person name="Lee A.J."/>
            <person name="Hou S."/>
            <person name="Donachie S.P."/>
        </authorList>
    </citation>
    <scope>NUCLEOTIDE SEQUENCE [LARGE SCALE GENOMIC DNA]</scope>
    <source>
        <strain evidence="1 2">Y2</strain>
    </source>
</reference>